<evidence type="ECO:0000256" key="3">
    <source>
        <dbReference type="ARBA" id="ARBA00023163"/>
    </source>
</evidence>
<dbReference type="SMART" id="SM00354">
    <property type="entry name" value="HTH_LACI"/>
    <property type="match status" value="1"/>
</dbReference>
<dbReference type="Pfam" id="PF00356">
    <property type="entry name" value="LacI"/>
    <property type="match status" value="1"/>
</dbReference>
<dbReference type="Proteomes" id="UP000606935">
    <property type="component" value="Unassembled WGS sequence"/>
</dbReference>
<dbReference type="CDD" id="cd06295">
    <property type="entry name" value="PBP1_CelR"/>
    <property type="match status" value="1"/>
</dbReference>
<evidence type="ECO:0000256" key="2">
    <source>
        <dbReference type="ARBA" id="ARBA00023125"/>
    </source>
</evidence>
<reference evidence="5" key="1">
    <citation type="journal article" date="2014" name="Int. J. Syst. Evol. Microbiol.">
        <title>Complete genome sequence of Corynebacterium casei LMG S-19264T (=DSM 44701T), isolated from a smear-ripened cheese.</title>
        <authorList>
            <consortium name="US DOE Joint Genome Institute (JGI-PGF)"/>
            <person name="Walter F."/>
            <person name="Albersmeier A."/>
            <person name="Kalinowski J."/>
            <person name="Ruckert C."/>
        </authorList>
    </citation>
    <scope>NUCLEOTIDE SEQUENCE</scope>
    <source>
        <strain evidence="5">CGMCC 1.7086</strain>
    </source>
</reference>
<keyword evidence="6" id="KW-1185">Reference proteome</keyword>
<dbReference type="InterPro" id="IPR028082">
    <property type="entry name" value="Peripla_BP_I"/>
</dbReference>
<keyword evidence="3" id="KW-0804">Transcription</keyword>
<comment type="caution">
    <text evidence="5">The sequence shown here is derived from an EMBL/GenBank/DDBJ whole genome shotgun (WGS) entry which is preliminary data.</text>
</comment>
<feature type="domain" description="HTH lacI-type" evidence="4">
    <location>
        <begin position="5"/>
        <end position="59"/>
    </location>
</feature>
<keyword evidence="1" id="KW-0805">Transcription regulation</keyword>
<protein>
    <submittedName>
        <fullName evidence="5">LacI family transcriptional regulator</fullName>
    </submittedName>
</protein>
<gene>
    <name evidence="5" type="primary">malR</name>
    <name evidence="5" type="ORF">GCM10010982_02290</name>
</gene>
<dbReference type="AlphaFoldDB" id="A0A917YTI9"/>
<keyword evidence="2" id="KW-0238">DNA-binding</keyword>
<dbReference type="SUPFAM" id="SSF53822">
    <property type="entry name" value="Periplasmic binding protein-like I"/>
    <property type="match status" value="1"/>
</dbReference>
<dbReference type="GO" id="GO:0003700">
    <property type="term" value="F:DNA-binding transcription factor activity"/>
    <property type="evidence" value="ECO:0007669"/>
    <property type="project" value="TreeGrafter"/>
</dbReference>
<organism evidence="5 6">
    <name type="scientific">Bowmanella pacifica</name>
    <dbReference type="NCBI Taxonomy" id="502051"/>
    <lineage>
        <taxon>Bacteria</taxon>
        <taxon>Pseudomonadati</taxon>
        <taxon>Pseudomonadota</taxon>
        <taxon>Gammaproteobacteria</taxon>
        <taxon>Alteromonadales</taxon>
        <taxon>Alteromonadaceae</taxon>
        <taxon>Bowmanella</taxon>
    </lineage>
</organism>
<dbReference type="InterPro" id="IPR046335">
    <property type="entry name" value="LacI/GalR-like_sensor"/>
</dbReference>
<dbReference type="InterPro" id="IPR010982">
    <property type="entry name" value="Lambda_DNA-bd_dom_sf"/>
</dbReference>
<dbReference type="Pfam" id="PF13377">
    <property type="entry name" value="Peripla_BP_3"/>
    <property type="match status" value="1"/>
</dbReference>
<dbReference type="Gene3D" id="3.40.50.2300">
    <property type="match status" value="2"/>
</dbReference>
<dbReference type="GO" id="GO:0000976">
    <property type="term" value="F:transcription cis-regulatory region binding"/>
    <property type="evidence" value="ECO:0007669"/>
    <property type="project" value="TreeGrafter"/>
</dbReference>
<evidence type="ECO:0000313" key="6">
    <source>
        <dbReference type="Proteomes" id="UP000606935"/>
    </source>
</evidence>
<evidence type="ECO:0000313" key="5">
    <source>
        <dbReference type="EMBL" id="GGO63976.1"/>
    </source>
</evidence>
<dbReference type="InterPro" id="IPR000843">
    <property type="entry name" value="HTH_LacI"/>
</dbReference>
<dbReference type="PANTHER" id="PTHR30146:SF120">
    <property type="entry name" value="ALANINE RACEMASE"/>
    <property type="match status" value="1"/>
</dbReference>
<dbReference type="SUPFAM" id="SSF47413">
    <property type="entry name" value="lambda repressor-like DNA-binding domains"/>
    <property type="match status" value="1"/>
</dbReference>
<dbReference type="RefSeq" id="WP_188689057.1">
    <property type="nucleotide sequence ID" value="NZ_BMLS01000001.1"/>
</dbReference>
<evidence type="ECO:0000256" key="1">
    <source>
        <dbReference type="ARBA" id="ARBA00023015"/>
    </source>
</evidence>
<name>A0A917YTI9_9ALTE</name>
<evidence type="ECO:0000259" key="4">
    <source>
        <dbReference type="PROSITE" id="PS50932"/>
    </source>
</evidence>
<dbReference type="EMBL" id="BMLS01000001">
    <property type="protein sequence ID" value="GGO63976.1"/>
    <property type="molecule type" value="Genomic_DNA"/>
</dbReference>
<dbReference type="Gene3D" id="1.10.260.40">
    <property type="entry name" value="lambda repressor-like DNA-binding domains"/>
    <property type="match status" value="1"/>
</dbReference>
<sequence length="343" mass="37753">MKGKATSFDIAHLAGVSQSTVSRALRNSPLVNLETREKVQAIAKELNYKVDKNASSLRQKSSRTLALLLFEDPTADDSMINPFFLSMLGSITRATAQEGYDLLVSFQQLSDDWHADYEDTNKADGIILLGYGDYMDYQDKLTKLEQQQTHFVLWGAVDKEHPGISIACDNFQGGYKMTQHLIQKGRKHFAFIGGADSHCPEFFERYRGMCHALSQAGAKELPIQIDAITTEESGYQAAILLLNSGQKVDAIVCASDLIAIGVMRALHDQKLSIPQQIAVVGYDNILAASFTNPPLTTVHQNTKLAGEMLVKSLVSLIKGERQQPRLLPAELVIRQSCGAALKP</sequence>
<proteinExistence type="predicted"/>
<reference evidence="5" key="2">
    <citation type="submission" date="2020-09" db="EMBL/GenBank/DDBJ databases">
        <authorList>
            <person name="Sun Q."/>
            <person name="Zhou Y."/>
        </authorList>
    </citation>
    <scope>NUCLEOTIDE SEQUENCE</scope>
    <source>
        <strain evidence="5">CGMCC 1.7086</strain>
    </source>
</reference>
<accession>A0A917YTI9</accession>
<dbReference type="PROSITE" id="PS50932">
    <property type="entry name" value="HTH_LACI_2"/>
    <property type="match status" value="1"/>
</dbReference>
<dbReference type="PANTHER" id="PTHR30146">
    <property type="entry name" value="LACI-RELATED TRANSCRIPTIONAL REPRESSOR"/>
    <property type="match status" value="1"/>
</dbReference>
<dbReference type="CDD" id="cd01392">
    <property type="entry name" value="HTH_LacI"/>
    <property type="match status" value="1"/>
</dbReference>